<keyword evidence="1" id="KW-0812">Transmembrane</keyword>
<name>A0ABR8UHF3_9GAMM</name>
<reference evidence="3 4" key="1">
    <citation type="submission" date="2020-08" db="EMBL/GenBank/DDBJ databases">
        <title>A Genomic Blueprint of the Chicken Gut Microbiome.</title>
        <authorList>
            <person name="Gilroy R."/>
            <person name="Ravi A."/>
            <person name="Getino M."/>
            <person name="Pursley I."/>
            <person name="Horton D.L."/>
            <person name="Alikhan N.-F."/>
            <person name="Baker D."/>
            <person name="Gharbi K."/>
            <person name="Hall N."/>
            <person name="Watson M."/>
            <person name="Adriaenssens E.M."/>
            <person name="Foster-Nyarko E."/>
            <person name="Jarju S."/>
            <person name="Secka A."/>
            <person name="Antonio M."/>
            <person name="Oren A."/>
            <person name="Chaudhuri R."/>
            <person name="La Ragione R.M."/>
            <person name="Hildebrand F."/>
            <person name="Pallen M.J."/>
        </authorList>
    </citation>
    <scope>NUCLEOTIDE SEQUENCE [LARGE SCALE GENOMIC DNA]</scope>
    <source>
        <strain evidence="3 4">Sa2BVA3</strain>
    </source>
</reference>
<feature type="transmembrane region" description="Helical" evidence="1">
    <location>
        <begin position="38"/>
        <end position="60"/>
    </location>
</feature>
<dbReference type="EMBL" id="JACSQJ010000002">
    <property type="protein sequence ID" value="MBD7987459.1"/>
    <property type="molecule type" value="Genomic_DNA"/>
</dbReference>
<dbReference type="Proteomes" id="UP000647183">
    <property type="component" value="Unassembled WGS sequence"/>
</dbReference>
<accession>A0ABR8UHF3</accession>
<sequence>MRKFMSPGFLTFAAIGASVAAAAVLFTYPANPLIWNAATWTLVAGLAGLLVVVPVSGYVLARDRTARTWQRIATFLIGLACLAAVAVVFL</sequence>
<feature type="signal peptide" evidence="2">
    <location>
        <begin position="1"/>
        <end position="22"/>
    </location>
</feature>
<feature type="transmembrane region" description="Helical" evidence="1">
    <location>
        <begin position="72"/>
        <end position="89"/>
    </location>
</feature>
<keyword evidence="1" id="KW-0472">Membrane</keyword>
<comment type="caution">
    <text evidence="3">The sequence shown here is derived from an EMBL/GenBank/DDBJ whole genome shotgun (WGS) entry which is preliminary data.</text>
</comment>
<gene>
    <name evidence="3" type="ORF">H9645_05395</name>
</gene>
<evidence type="ECO:0000256" key="2">
    <source>
        <dbReference type="SAM" id="SignalP"/>
    </source>
</evidence>
<keyword evidence="2" id="KW-0732">Signal</keyword>
<protein>
    <submittedName>
        <fullName evidence="3">Uncharacterized protein</fullName>
    </submittedName>
</protein>
<evidence type="ECO:0000313" key="4">
    <source>
        <dbReference type="Proteomes" id="UP000647183"/>
    </source>
</evidence>
<organism evidence="3 4">
    <name type="scientific">Luteimonas colneyensis</name>
    <dbReference type="NCBI Taxonomy" id="2762230"/>
    <lineage>
        <taxon>Bacteria</taxon>
        <taxon>Pseudomonadati</taxon>
        <taxon>Pseudomonadota</taxon>
        <taxon>Gammaproteobacteria</taxon>
        <taxon>Lysobacterales</taxon>
        <taxon>Lysobacteraceae</taxon>
        <taxon>Luteimonas</taxon>
    </lineage>
</organism>
<proteinExistence type="predicted"/>
<dbReference type="RefSeq" id="WP_191728703.1">
    <property type="nucleotide sequence ID" value="NZ_JACSQJ010000002.1"/>
</dbReference>
<feature type="chain" id="PRO_5045918124" evidence="2">
    <location>
        <begin position="23"/>
        <end position="90"/>
    </location>
</feature>
<evidence type="ECO:0000313" key="3">
    <source>
        <dbReference type="EMBL" id="MBD7987459.1"/>
    </source>
</evidence>
<keyword evidence="1" id="KW-1133">Transmembrane helix</keyword>
<evidence type="ECO:0000256" key="1">
    <source>
        <dbReference type="SAM" id="Phobius"/>
    </source>
</evidence>
<keyword evidence="4" id="KW-1185">Reference proteome</keyword>